<dbReference type="OrthoDB" id="10595196at2759"/>
<name>A0A9P1CH84_9DINO</name>
<protein>
    <submittedName>
        <fullName evidence="2">Uncharacterized protein</fullName>
    </submittedName>
</protein>
<dbReference type="EMBL" id="CAMXCT010001591">
    <property type="protein sequence ID" value="CAI3991435.1"/>
    <property type="molecule type" value="Genomic_DNA"/>
</dbReference>
<dbReference type="AlphaFoldDB" id="A0A9P1CH84"/>
<feature type="region of interest" description="Disordered" evidence="1">
    <location>
        <begin position="157"/>
        <end position="177"/>
    </location>
</feature>
<dbReference type="EMBL" id="CAMXCT030001591">
    <property type="protein sequence ID" value="CAL4778747.1"/>
    <property type="molecule type" value="Genomic_DNA"/>
</dbReference>
<gene>
    <name evidence="2" type="ORF">C1SCF055_LOCUS18345</name>
</gene>
<keyword evidence="4" id="KW-1185">Reference proteome</keyword>
<dbReference type="EMBL" id="CAMXCT020001591">
    <property type="protein sequence ID" value="CAL1144810.1"/>
    <property type="molecule type" value="Genomic_DNA"/>
</dbReference>
<evidence type="ECO:0000256" key="1">
    <source>
        <dbReference type="SAM" id="MobiDB-lite"/>
    </source>
</evidence>
<evidence type="ECO:0000313" key="3">
    <source>
        <dbReference type="EMBL" id="CAL1144810.1"/>
    </source>
</evidence>
<comment type="caution">
    <text evidence="2">The sequence shown here is derived from an EMBL/GenBank/DDBJ whole genome shotgun (WGS) entry which is preliminary data.</text>
</comment>
<feature type="region of interest" description="Disordered" evidence="1">
    <location>
        <begin position="32"/>
        <end position="82"/>
    </location>
</feature>
<proteinExistence type="predicted"/>
<reference evidence="3" key="2">
    <citation type="submission" date="2024-04" db="EMBL/GenBank/DDBJ databases">
        <authorList>
            <person name="Chen Y."/>
            <person name="Shah S."/>
            <person name="Dougan E. K."/>
            <person name="Thang M."/>
            <person name="Chan C."/>
        </authorList>
    </citation>
    <scope>NUCLEOTIDE SEQUENCE [LARGE SCALE GENOMIC DNA]</scope>
</reference>
<evidence type="ECO:0000313" key="4">
    <source>
        <dbReference type="Proteomes" id="UP001152797"/>
    </source>
</evidence>
<accession>A0A9P1CH84</accession>
<organism evidence="2">
    <name type="scientific">Cladocopium goreaui</name>
    <dbReference type="NCBI Taxonomy" id="2562237"/>
    <lineage>
        <taxon>Eukaryota</taxon>
        <taxon>Sar</taxon>
        <taxon>Alveolata</taxon>
        <taxon>Dinophyceae</taxon>
        <taxon>Suessiales</taxon>
        <taxon>Symbiodiniaceae</taxon>
        <taxon>Cladocopium</taxon>
    </lineage>
</organism>
<sequence>MSSALQTIHSIFNHHWPSLKLRRPSAFDEYTDAYKKSQDQEGNDEMDSQVDQLSQDATEGSQKALAKVGSEQSGEDEAMKINDIGKTDKAKCKDGCRLGDGAGFAIGPPPENEGPGFSGASGSGSVGVAFPGGQGGEGGVGSSGAGFGGANGANGGTGGSGGSGGSGGLGGGGGEAQVPQEWLDADAAKEADDRAVELVAKEAQRSHRSFEDVANMDTDDAANDQYALLPRPIYTMDTKFEDSEGHLEAQGWPPKGATDKWGGPPVQLPVNLASGTMVPMVSGIDWTSFLLAFLAASCPRPRWTPSRPLGHCWQATSFETPDPNLLTTMAMTWMILRMTSKPFTSRNRHLPVLGTSLVALPCSNQMIWKALRPKAIAGVS</sequence>
<feature type="compositionally biased region" description="Polar residues" evidence="1">
    <location>
        <begin position="49"/>
        <end position="61"/>
    </location>
</feature>
<feature type="compositionally biased region" description="Gly residues" evidence="1">
    <location>
        <begin position="157"/>
        <end position="175"/>
    </location>
</feature>
<feature type="region of interest" description="Disordered" evidence="1">
    <location>
        <begin position="103"/>
        <end position="143"/>
    </location>
</feature>
<dbReference type="Proteomes" id="UP001152797">
    <property type="component" value="Unassembled WGS sequence"/>
</dbReference>
<reference evidence="2" key="1">
    <citation type="submission" date="2022-10" db="EMBL/GenBank/DDBJ databases">
        <authorList>
            <person name="Chen Y."/>
            <person name="Dougan E. K."/>
            <person name="Chan C."/>
            <person name="Rhodes N."/>
            <person name="Thang M."/>
        </authorList>
    </citation>
    <scope>NUCLEOTIDE SEQUENCE</scope>
</reference>
<evidence type="ECO:0000313" key="2">
    <source>
        <dbReference type="EMBL" id="CAI3991435.1"/>
    </source>
</evidence>
<feature type="compositionally biased region" description="Gly residues" evidence="1">
    <location>
        <begin position="116"/>
        <end position="143"/>
    </location>
</feature>